<dbReference type="PANTHER" id="PTHR24027">
    <property type="entry name" value="CADHERIN-23"/>
    <property type="match status" value="1"/>
</dbReference>
<evidence type="ECO:0000313" key="5">
    <source>
        <dbReference type="EMBL" id="KPM10174.1"/>
    </source>
</evidence>
<dbReference type="VEuPathDB" id="VectorBase:SSCA004595"/>
<evidence type="ECO:0000313" key="6">
    <source>
        <dbReference type="Proteomes" id="UP000616769"/>
    </source>
</evidence>
<dbReference type="GO" id="GO:0031175">
    <property type="term" value="P:neuron projection development"/>
    <property type="evidence" value="ECO:0007669"/>
    <property type="project" value="TreeGrafter"/>
</dbReference>
<dbReference type="OrthoDB" id="6252479at2759"/>
<evidence type="ECO:0000256" key="2">
    <source>
        <dbReference type="ARBA" id="ARBA00022737"/>
    </source>
</evidence>
<dbReference type="GO" id="GO:0005509">
    <property type="term" value="F:calcium ion binding"/>
    <property type="evidence" value="ECO:0007669"/>
    <property type="project" value="UniProtKB-UniRule"/>
</dbReference>
<gene>
    <name evidence="5" type="ORF">QR98_0087240</name>
</gene>
<evidence type="ECO:0000256" key="3">
    <source>
        <dbReference type="ARBA" id="ARBA00022837"/>
    </source>
</evidence>
<dbReference type="EMBL" id="JXLN01014650">
    <property type="protein sequence ID" value="KPM10174.1"/>
    <property type="molecule type" value="Genomic_DNA"/>
</dbReference>
<comment type="subcellular location">
    <subcellularLocation>
        <location evidence="1">Membrane</location>
    </subcellularLocation>
</comment>
<organism evidence="5 6">
    <name type="scientific">Sarcoptes scabiei</name>
    <name type="common">Itch mite</name>
    <name type="synonym">Acarus scabiei</name>
    <dbReference type="NCBI Taxonomy" id="52283"/>
    <lineage>
        <taxon>Eukaryota</taxon>
        <taxon>Metazoa</taxon>
        <taxon>Ecdysozoa</taxon>
        <taxon>Arthropoda</taxon>
        <taxon>Chelicerata</taxon>
        <taxon>Arachnida</taxon>
        <taxon>Acari</taxon>
        <taxon>Acariformes</taxon>
        <taxon>Sarcoptiformes</taxon>
        <taxon>Astigmata</taxon>
        <taxon>Psoroptidia</taxon>
        <taxon>Sarcoptoidea</taxon>
        <taxon>Sarcoptidae</taxon>
        <taxon>Sarcoptinae</taxon>
        <taxon>Sarcoptes</taxon>
    </lineage>
</organism>
<reference evidence="5 6" key="1">
    <citation type="journal article" date="2015" name="Parasit. Vectors">
        <title>Draft genome of the scabies mite.</title>
        <authorList>
            <person name="Rider S.D.Jr."/>
            <person name="Morgan M.S."/>
            <person name="Arlian L.G."/>
        </authorList>
    </citation>
    <scope>NUCLEOTIDE SEQUENCE [LARGE SCALE GENOMIC DNA]</scope>
    <source>
        <strain evidence="5">Arlian Lab</strain>
    </source>
</reference>
<dbReference type="Proteomes" id="UP000616769">
    <property type="component" value="Unassembled WGS sequence"/>
</dbReference>
<dbReference type="PANTHER" id="PTHR24027:SF438">
    <property type="entry name" value="CADHERIN 23"/>
    <property type="match status" value="1"/>
</dbReference>
<sequence>MVMININDNDPFFEHRIYEANVTENSTAGSKVIQISAIDYDLSEKFVQNVPIDSSLSSNNRSSSPIYELQRDLNEEDEELLLYSIERNVIDLNGKAIFKIDPFDGWITTDVCCLDREKHSNYTIIVSARDRKSSKVSIF</sequence>
<evidence type="ECO:0000256" key="4">
    <source>
        <dbReference type="ARBA" id="ARBA00023136"/>
    </source>
</evidence>
<dbReference type="Gene3D" id="2.60.40.60">
    <property type="entry name" value="Cadherins"/>
    <property type="match status" value="2"/>
</dbReference>
<dbReference type="GO" id="GO:0016342">
    <property type="term" value="C:catenin complex"/>
    <property type="evidence" value="ECO:0007669"/>
    <property type="project" value="TreeGrafter"/>
</dbReference>
<dbReference type="GO" id="GO:0008013">
    <property type="term" value="F:beta-catenin binding"/>
    <property type="evidence" value="ECO:0007669"/>
    <property type="project" value="TreeGrafter"/>
</dbReference>
<dbReference type="PROSITE" id="PS50268">
    <property type="entry name" value="CADHERIN_2"/>
    <property type="match status" value="1"/>
</dbReference>
<dbReference type="PRINTS" id="PR00205">
    <property type="entry name" value="CADHERIN"/>
</dbReference>
<accession>A0A132AGR0</accession>
<dbReference type="GO" id="GO:0045296">
    <property type="term" value="F:cadherin binding"/>
    <property type="evidence" value="ECO:0007669"/>
    <property type="project" value="TreeGrafter"/>
</dbReference>
<keyword evidence="4" id="KW-0472">Membrane</keyword>
<dbReference type="CDD" id="cd11304">
    <property type="entry name" value="Cadherin_repeat"/>
    <property type="match status" value="1"/>
</dbReference>
<dbReference type="SUPFAM" id="SSF49313">
    <property type="entry name" value="Cadherin-like"/>
    <property type="match status" value="1"/>
</dbReference>
<dbReference type="GO" id="GO:0016477">
    <property type="term" value="P:cell migration"/>
    <property type="evidence" value="ECO:0007669"/>
    <property type="project" value="TreeGrafter"/>
</dbReference>
<name>A0A132AGR0_SARSC</name>
<dbReference type="InterPro" id="IPR039808">
    <property type="entry name" value="Cadherin"/>
</dbReference>
<dbReference type="InterPro" id="IPR015919">
    <property type="entry name" value="Cadherin-like_sf"/>
</dbReference>
<dbReference type="GO" id="GO:0007156">
    <property type="term" value="P:homophilic cell adhesion via plasma membrane adhesion molecules"/>
    <property type="evidence" value="ECO:0007669"/>
    <property type="project" value="InterPro"/>
</dbReference>
<proteinExistence type="predicted"/>
<dbReference type="AlphaFoldDB" id="A0A132AGR0"/>
<keyword evidence="3" id="KW-0106">Calcium</keyword>
<comment type="caution">
    <text evidence="5">The sequence shown here is derived from an EMBL/GenBank/DDBJ whole genome shotgun (WGS) entry which is preliminary data.</text>
</comment>
<dbReference type="InterPro" id="IPR002126">
    <property type="entry name" value="Cadherin-like_dom"/>
</dbReference>
<keyword evidence="2" id="KW-0677">Repeat</keyword>
<evidence type="ECO:0000256" key="1">
    <source>
        <dbReference type="ARBA" id="ARBA00004370"/>
    </source>
</evidence>
<protein>
    <submittedName>
        <fullName evidence="5">Gb2-cadherin-like protein</fullName>
    </submittedName>
</protein>